<reference evidence="5 6" key="1">
    <citation type="submission" date="2019-03" db="EMBL/GenBank/DDBJ databases">
        <title>Genomic Encyclopedia of Type Strains, Phase IV (KMG-IV): sequencing the most valuable type-strain genomes for metagenomic binning, comparative biology and taxonomic classification.</title>
        <authorList>
            <person name="Goeker M."/>
        </authorList>
    </citation>
    <scope>NUCLEOTIDE SEQUENCE [LARGE SCALE GENOMIC DNA]</scope>
    <source>
        <strain evidence="5 6">DSM 100451</strain>
    </source>
</reference>
<dbReference type="Pfam" id="PF13541">
    <property type="entry name" value="ChlI"/>
    <property type="match status" value="1"/>
</dbReference>
<dbReference type="EMBL" id="SLUM01000033">
    <property type="protein sequence ID" value="TCL53462.1"/>
    <property type="molecule type" value="Genomic_DNA"/>
</dbReference>
<dbReference type="InterPro" id="IPR014721">
    <property type="entry name" value="Ribsml_uS5_D2-typ_fold_subgr"/>
</dbReference>
<dbReference type="NCBIfam" id="TIGR00368">
    <property type="entry name" value="YifB family Mg chelatase-like AAA ATPase"/>
    <property type="match status" value="1"/>
</dbReference>
<protein>
    <submittedName>
        <fullName evidence="5">Magnesium chelatase family protein</fullName>
    </submittedName>
</protein>
<dbReference type="AlphaFoldDB" id="A0A4V2QAR0"/>
<dbReference type="Gene3D" id="3.30.230.10">
    <property type="match status" value="1"/>
</dbReference>
<proteinExistence type="inferred from homology"/>
<comment type="similarity">
    <text evidence="1">Belongs to the Mg-chelatase subunits D/I family. ComM subfamily.</text>
</comment>
<keyword evidence="3" id="KW-0067">ATP-binding</keyword>
<dbReference type="PRINTS" id="PR01657">
    <property type="entry name" value="MCMFAMILY"/>
</dbReference>
<dbReference type="InterPro" id="IPR000523">
    <property type="entry name" value="Mg_chelatse_chII-like_cat_dom"/>
</dbReference>
<dbReference type="GO" id="GO:0005524">
    <property type="term" value="F:ATP binding"/>
    <property type="evidence" value="ECO:0007669"/>
    <property type="project" value="UniProtKB-KW"/>
</dbReference>
<dbReference type="InterPro" id="IPR004482">
    <property type="entry name" value="Mg_chelat-rel"/>
</dbReference>
<dbReference type="InterPro" id="IPR025158">
    <property type="entry name" value="Mg_chelat-rel_C"/>
</dbReference>
<dbReference type="PANTHER" id="PTHR32039:SF7">
    <property type="entry name" value="COMPETENCE PROTEIN COMM"/>
    <property type="match status" value="1"/>
</dbReference>
<keyword evidence="2" id="KW-0547">Nucleotide-binding</keyword>
<dbReference type="InterPro" id="IPR027417">
    <property type="entry name" value="P-loop_NTPase"/>
</dbReference>
<evidence type="ECO:0000256" key="2">
    <source>
        <dbReference type="ARBA" id="ARBA00022741"/>
    </source>
</evidence>
<evidence type="ECO:0000313" key="5">
    <source>
        <dbReference type="EMBL" id="TCL53462.1"/>
    </source>
</evidence>
<sequence length="509" mass="53910">MFAKVNSFGVRGLAGFAVTAEADISGGLPQLSIVGLPDSAVKEAADRVRSAVKNLGFAWPTSRITVNLAPADVRKTGPLYDLPVFLALLCAAGQLPAPGTHQAFIGELSLDGMLRPVQGILPMALAAAECGVTELFVPAENAAEAATAEGVTVYGAHTARQVADHLRGEAQLTAADCPPFLGQTHTEGLDFSDVRGQLMARRALEIAAAGGHNVLLIGPPGTGKSMLARRMPGILPPLTRPEAVECTKIYSVAGLLPGGSGLLTQRPFRSPHHSVSAPALAGGGAQIRPGEVSLAHNGVLFLDELPEFQRDALEVLRQPLEDGVVTISRASGSATYPSRFVLIAAMNPCKCGYFGHPTRPCTCPPSAVERYRQRISGPLLDRIDLHVDVSPVAYDELSAEEPGECSAAILERVLAARAIQQSRFETTGVLCNAHLPSRALRQVCRLDDAAAATLRAAFDRLGLSARAHDRILKVSRTIADLAGSKTIGAVHVAEALQYRSLDRKYWYDR</sequence>
<dbReference type="InterPro" id="IPR020568">
    <property type="entry name" value="Ribosomal_Su5_D2-typ_SF"/>
</dbReference>
<dbReference type="PANTHER" id="PTHR32039">
    <property type="entry name" value="MAGNESIUM-CHELATASE SUBUNIT CHLI"/>
    <property type="match status" value="1"/>
</dbReference>
<dbReference type="SUPFAM" id="SSF52540">
    <property type="entry name" value="P-loop containing nucleoside triphosphate hydrolases"/>
    <property type="match status" value="1"/>
</dbReference>
<dbReference type="RefSeq" id="WP_058967131.1">
    <property type="nucleotide sequence ID" value="NZ_CABKVM010000019.1"/>
</dbReference>
<feature type="domain" description="MCM C-terminal AAA(+) ATPase" evidence="4">
    <location>
        <begin position="287"/>
        <end position="385"/>
    </location>
</feature>
<dbReference type="Pfam" id="PF13335">
    <property type="entry name" value="Mg_chelatase_C"/>
    <property type="match status" value="1"/>
</dbReference>
<evidence type="ECO:0000256" key="3">
    <source>
        <dbReference type="ARBA" id="ARBA00022840"/>
    </source>
</evidence>
<dbReference type="InterPro" id="IPR003593">
    <property type="entry name" value="AAA+_ATPase"/>
</dbReference>
<evidence type="ECO:0000259" key="4">
    <source>
        <dbReference type="PROSITE" id="PS50051"/>
    </source>
</evidence>
<evidence type="ECO:0000313" key="6">
    <source>
        <dbReference type="Proteomes" id="UP000295184"/>
    </source>
</evidence>
<dbReference type="Pfam" id="PF01078">
    <property type="entry name" value="Mg_chelatase"/>
    <property type="match status" value="1"/>
</dbReference>
<comment type="caution">
    <text evidence="5">The sequence shown here is derived from an EMBL/GenBank/DDBJ whole genome shotgun (WGS) entry which is preliminary data.</text>
</comment>
<organism evidence="5 6">
    <name type="scientific">Allofournierella massiliensis</name>
    <dbReference type="NCBI Taxonomy" id="1650663"/>
    <lineage>
        <taxon>Bacteria</taxon>
        <taxon>Bacillati</taxon>
        <taxon>Bacillota</taxon>
        <taxon>Clostridia</taxon>
        <taxon>Eubacteriales</taxon>
        <taxon>Oscillospiraceae</taxon>
        <taxon>Allofournierella</taxon>
    </lineage>
</organism>
<dbReference type="PROSITE" id="PS50051">
    <property type="entry name" value="MCM_2"/>
    <property type="match status" value="1"/>
</dbReference>
<dbReference type="GO" id="GO:0003677">
    <property type="term" value="F:DNA binding"/>
    <property type="evidence" value="ECO:0007669"/>
    <property type="project" value="InterPro"/>
</dbReference>
<dbReference type="InterPro" id="IPR045006">
    <property type="entry name" value="CHLI-like"/>
</dbReference>
<name>A0A4V2QAR0_9FIRM</name>
<dbReference type="InterPro" id="IPR001208">
    <property type="entry name" value="MCM_dom"/>
</dbReference>
<evidence type="ECO:0000256" key="1">
    <source>
        <dbReference type="ARBA" id="ARBA00006354"/>
    </source>
</evidence>
<dbReference type="Gene3D" id="3.40.50.300">
    <property type="entry name" value="P-loop containing nucleotide triphosphate hydrolases"/>
    <property type="match status" value="1"/>
</dbReference>
<dbReference type="Proteomes" id="UP000295184">
    <property type="component" value="Unassembled WGS sequence"/>
</dbReference>
<dbReference type="OrthoDB" id="9813147at2"/>
<dbReference type="SUPFAM" id="SSF54211">
    <property type="entry name" value="Ribosomal protein S5 domain 2-like"/>
    <property type="match status" value="1"/>
</dbReference>
<gene>
    <name evidence="5" type="ORF">EDD77_1333</name>
</gene>
<dbReference type="STRING" id="1650663.GCA_001486665_03541"/>
<dbReference type="SMART" id="SM00382">
    <property type="entry name" value="AAA"/>
    <property type="match status" value="1"/>
</dbReference>
<accession>A0A4V2QAR0</accession>